<dbReference type="RefSeq" id="XP_066070851.1">
    <property type="nucleotide sequence ID" value="XM_066214754.1"/>
</dbReference>
<evidence type="ECO:0000313" key="9">
    <source>
        <dbReference type="Proteomes" id="UP000094043"/>
    </source>
</evidence>
<dbReference type="InterPro" id="IPR036291">
    <property type="entry name" value="NAD(P)-bd_dom_sf"/>
</dbReference>
<feature type="domain" description="Gfo/Idh/MocA-like oxidoreductase N-terminal" evidence="6">
    <location>
        <begin position="11"/>
        <end position="147"/>
    </location>
</feature>
<evidence type="ECO:0000259" key="6">
    <source>
        <dbReference type="Pfam" id="PF01408"/>
    </source>
</evidence>
<evidence type="ECO:0000256" key="5">
    <source>
        <dbReference type="ARBA" id="ARBA00049233"/>
    </source>
</evidence>
<comment type="catalytic activity">
    <reaction evidence="5">
        <text>D-xylose + NADP(+) = D-xylono-1,5-lactone + NADPH + H(+)</text>
        <dbReference type="Rhea" id="RHEA:22000"/>
        <dbReference type="ChEBI" id="CHEBI:15378"/>
        <dbReference type="ChEBI" id="CHEBI:15867"/>
        <dbReference type="ChEBI" id="CHEBI:53455"/>
        <dbReference type="ChEBI" id="CHEBI:57783"/>
        <dbReference type="ChEBI" id="CHEBI:58349"/>
        <dbReference type="EC" id="1.1.1.179"/>
    </reaction>
</comment>
<dbReference type="GO" id="GO:0000166">
    <property type="term" value="F:nucleotide binding"/>
    <property type="evidence" value="ECO:0007669"/>
    <property type="project" value="InterPro"/>
</dbReference>
<proteinExistence type="inferred from homology"/>
<evidence type="ECO:0000313" key="8">
    <source>
        <dbReference type="EMBL" id="WVN90151.1"/>
    </source>
</evidence>
<dbReference type="SUPFAM" id="SSF51735">
    <property type="entry name" value="NAD(P)-binding Rossmann-fold domains"/>
    <property type="match status" value="1"/>
</dbReference>
<accession>A0AAJ8M403</accession>
<evidence type="ECO:0000256" key="4">
    <source>
        <dbReference type="ARBA" id="ARBA00042988"/>
    </source>
</evidence>
<dbReference type="InterPro" id="IPR055170">
    <property type="entry name" value="GFO_IDH_MocA-like_dom"/>
</dbReference>
<evidence type="ECO:0000256" key="1">
    <source>
        <dbReference type="ARBA" id="ARBA00010928"/>
    </source>
</evidence>
<dbReference type="EC" id="1.1.1.179" evidence="3"/>
<organism evidence="8 9">
    <name type="scientific">Cryptococcus depauperatus CBS 7841</name>
    <dbReference type="NCBI Taxonomy" id="1295531"/>
    <lineage>
        <taxon>Eukaryota</taxon>
        <taxon>Fungi</taxon>
        <taxon>Dikarya</taxon>
        <taxon>Basidiomycota</taxon>
        <taxon>Agaricomycotina</taxon>
        <taxon>Tremellomycetes</taxon>
        <taxon>Tremellales</taxon>
        <taxon>Cryptococcaceae</taxon>
        <taxon>Cryptococcus</taxon>
    </lineage>
</organism>
<keyword evidence="2" id="KW-0560">Oxidoreductase</keyword>
<keyword evidence="9" id="KW-1185">Reference proteome</keyword>
<dbReference type="SUPFAM" id="SSF55347">
    <property type="entry name" value="Glyceraldehyde-3-phosphate dehydrogenase-like, C-terminal domain"/>
    <property type="match status" value="1"/>
</dbReference>
<dbReference type="PROSITE" id="PS51257">
    <property type="entry name" value="PROKAR_LIPOPROTEIN"/>
    <property type="match status" value="1"/>
</dbReference>
<dbReference type="InterPro" id="IPR000683">
    <property type="entry name" value="Gfo/Idh/MocA-like_OxRdtase_N"/>
</dbReference>
<dbReference type="GO" id="GO:0047837">
    <property type="term" value="F:D-xylose 1-dehydrogenase (NADP+) activity"/>
    <property type="evidence" value="ECO:0007669"/>
    <property type="project" value="UniProtKB-EC"/>
</dbReference>
<name>A0AAJ8M403_9TREE</name>
<dbReference type="EMBL" id="CP143790">
    <property type="protein sequence ID" value="WVN90151.1"/>
    <property type="molecule type" value="Genomic_DNA"/>
</dbReference>
<comment type="similarity">
    <text evidence="1">Belongs to the Gfo/Idh/MocA family.</text>
</comment>
<dbReference type="PANTHER" id="PTHR22604">
    <property type="entry name" value="OXIDOREDUCTASES"/>
    <property type="match status" value="1"/>
</dbReference>
<reference evidence="8" key="2">
    <citation type="journal article" date="2022" name="Elife">
        <title>Obligate sexual reproduction of a homothallic fungus closely related to the Cryptococcus pathogenic species complex.</title>
        <authorList>
            <person name="Passer A.R."/>
            <person name="Clancey S.A."/>
            <person name="Shea T."/>
            <person name="David-Palma M."/>
            <person name="Averette A.F."/>
            <person name="Boekhout T."/>
            <person name="Porcel B.M."/>
            <person name="Nowrousian M."/>
            <person name="Cuomo C.A."/>
            <person name="Sun S."/>
            <person name="Heitman J."/>
            <person name="Coelho M.A."/>
        </authorList>
    </citation>
    <scope>NUCLEOTIDE SEQUENCE</scope>
    <source>
        <strain evidence="8">CBS 7841</strain>
    </source>
</reference>
<reference evidence="8" key="1">
    <citation type="submission" date="2016-06" db="EMBL/GenBank/DDBJ databases">
        <authorList>
            <person name="Cuomo C."/>
            <person name="Litvintseva A."/>
            <person name="Heitman J."/>
            <person name="Chen Y."/>
            <person name="Sun S."/>
            <person name="Springer D."/>
            <person name="Dromer F."/>
            <person name="Young S."/>
            <person name="Zeng Q."/>
            <person name="Chapman S."/>
            <person name="Gujja S."/>
            <person name="Saif S."/>
            <person name="Birren B."/>
        </authorList>
    </citation>
    <scope>NUCLEOTIDE SEQUENCE</scope>
    <source>
        <strain evidence="8">CBS 7841</strain>
    </source>
</reference>
<dbReference type="GeneID" id="91089596"/>
<dbReference type="Pfam" id="PF01408">
    <property type="entry name" value="GFO_IDH_MocA"/>
    <property type="match status" value="1"/>
</dbReference>
<dbReference type="Pfam" id="PF22725">
    <property type="entry name" value="GFO_IDH_MocA_C3"/>
    <property type="match status" value="1"/>
</dbReference>
<dbReference type="InterPro" id="IPR050984">
    <property type="entry name" value="Gfo/Idh/MocA_domain"/>
</dbReference>
<protein>
    <recommendedName>
        <fullName evidence="3">D-xylose 1-dehydrogenase (NADP(+), D-xylono-1,5-lactone-forming)</fullName>
        <ecNumber evidence="3">1.1.1.179</ecNumber>
    </recommendedName>
    <alternativeName>
        <fullName evidence="4">D-xylose-NADP dehydrogenase</fullName>
    </alternativeName>
</protein>
<dbReference type="PANTHER" id="PTHR22604:SF105">
    <property type="entry name" value="TRANS-1,2-DIHYDROBENZENE-1,2-DIOL DEHYDROGENASE"/>
    <property type="match status" value="1"/>
</dbReference>
<gene>
    <name evidence="8" type="ORF">L203_105387</name>
</gene>
<dbReference type="KEGG" id="cdep:91089596"/>
<feature type="domain" description="GFO/IDH/MocA-like oxidoreductase" evidence="7">
    <location>
        <begin position="163"/>
        <end position="287"/>
    </location>
</feature>
<dbReference type="Gene3D" id="3.40.50.720">
    <property type="entry name" value="NAD(P)-binding Rossmann-like Domain"/>
    <property type="match status" value="1"/>
</dbReference>
<evidence type="ECO:0000256" key="2">
    <source>
        <dbReference type="ARBA" id="ARBA00023002"/>
    </source>
</evidence>
<dbReference type="Gene3D" id="3.30.360.10">
    <property type="entry name" value="Dihydrodipicolinate Reductase, domain 2"/>
    <property type="match status" value="1"/>
</dbReference>
<dbReference type="AlphaFoldDB" id="A0AAJ8M403"/>
<evidence type="ECO:0000256" key="3">
    <source>
        <dbReference type="ARBA" id="ARBA00038984"/>
    </source>
</evidence>
<sequence>MSLQKPFVAQWGILGCGWISSEFAQDISRPMASRNVTDVSHAIAAVGSRSLLKAKEFVNKFTPDGAAAQQAGLVDFKPRPYGSYREVVEDPNVDIVYVGTMNVAHYEDAKLALEAGKNCLLEKPATLNAAEWKQLVSIAKANKVFLMEAVWTRFNPVMLAIQKAVHEDGLIGDIRCIYSDHAMDVYKKRPVTDRLLSAELAGGSLLDIGPYPLVWTLMLLYRHPLNERTPPAKVGSTMLLCDTGVDIATSITLTFPKLNAMAYCSTNLLSSTQKDQHTRIVGSKGEILVHGHTSRPQKYRIRRLSDLEKEDGGYLPDELVDMSFDGFGLYWEADAVARCLQEGLLENPVMPHAETLMTMEVSCRFRQQPDAI</sequence>
<reference evidence="8" key="3">
    <citation type="submission" date="2024-01" db="EMBL/GenBank/DDBJ databases">
        <authorList>
            <person name="Coelho M.A."/>
            <person name="David-Palma M."/>
            <person name="Shea T."/>
            <person name="Sun S."/>
            <person name="Cuomo C.A."/>
            <person name="Heitman J."/>
        </authorList>
    </citation>
    <scope>NUCLEOTIDE SEQUENCE</scope>
    <source>
        <strain evidence="8">CBS 7841</strain>
    </source>
</reference>
<evidence type="ECO:0000259" key="7">
    <source>
        <dbReference type="Pfam" id="PF22725"/>
    </source>
</evidence>
<dbReference type="Proteomes" id="UP000094043">
    <property type="component" value="Chromosome 7"/>
</dbReference>